<feature type="transmembrane region" description="Helical" evidence="10">
    <location>
        <begin position="170"/>
        <end position="189"/>
    </location>
</feature>
<feature type="region of interest" description="Disordered" evidence="11">
    <location>
        <begin position="344"/>
        <end position="371"/>
    </location>
</feature>
<dbReference type="eggNOG" id="COG0728">
    <property type="taxonomic scope" value="Bacteria"/>
</dbReference>
<evidence type="ECO:0000256" key="6">
    <source>
        <dbReference type="ARBA" id="ARBA00022989"/>
    </source>
</evidence>
<feature type="transmembrane region" description="Helical" evidence="10">
    <location>
        <begin position="521"/>
        <end position="540"/>
    </location>
</feature>
<keyword evidence="10" id="KW-0813">Transport</keyword>
<evidence type="ECO:0000313" key="12">
    <source>
        <dbReference type="EMBL" id="ACL09394.1"/>
    </source>
</evidence>
<feature type="transmembrane region" description="Helical" evidence="10">
    <location>
        <begin position="201"/>
        <end position="220"/>
    </location>
</feature>
<feature type="transmembrane region" description="Helical" evidence="10">
    <location>
        <begin position="429"/>
        <end position="451"/>
    </location>
</feature>
<dbReference type="STRING" id="883.DvMF_2453"/>
<feature type="transmembrane region" description="Helical" evidence="10">
    <location>
        <begin position="560"/>
        <end position="578"/>
    </location>
</feature>
<dbReference type="AlphaFoldDB" id="B8DMV4"/>
<dbReference type="EMBL" id="CP001197">
    <property type="protein sequence ID" value="ACL09394.1"/>
    <property type="molecule type" value="Genomic_DNA"/>
</dbReference>
<keyword evidence="3 10" id="KW-0812">Transmembrane</keyword>
<dbReference type="Pfam" id="PF03023">
    <property type="entry name" value="MurJ"/>
    <property type="match status" value="2"/>
</dbReference>
<dbReference type="CDD" id="cd13123">
    <property type="entry name" value="MATE_MurJ_like"/>
    <property type="match status" value="1"/>
</dbReference>
<evidence type="ECO:0000256" key="5">
    <source>
        <dbReference type="ARBA" id="ARBA00022984"/>
    </source>
</evidence>
<feature type="transmembrane region" description="Helical" evidence="10">
    <location>
        <begin position="314"/>
        <end position="333"/>
    </location>
</feature>
<accession>B8DMV4</accession>
<keyword evidence="6 10" id="KW-1133">Transmembrane helix</keyword>
<protein>
    <recommendedName>
        <fullName evidence="10">Probable lipid II flippase MurJ</fullName>
    </recommendedName>
</protein>
<sequence>MTPPTAQAAPASTHSANADPDGMPPDRSAPGNTSPDSTSMARNAATVAGATLVSRVLGYARDALTAHILGAGAGADAFFVAFRLPNLMRRLLGEGAVSLAFTPAYVRLREGEGNARAFAFGRGVVLRALLPLALLCLAGMALAHPLALLLAPGFGAQDAPPGVTDRAAHLLRICLPYGVAATCAALCAGMLHAHGRFLPPALAPAVLNLVVMATGGLALAGFGDAATLLACGVLAGGVAQLGLQLTALHPLGLRWRAPLPRSDPQAGEAARALPAGVFGASAQQLNVLACTLLASFLSEGSVTALYYAERLMEFPLGVFGVAVGVAALPALSAQAGQADPFARAHRSAPCGPSSLSGASGPSGPSGLSGLSGPCDTTHPHDGFRQVLSDALRLSLFISLPSALGLAAVAVPLVALLFGHGAFDHQAVDATVAALLAYAPGIPAFAVTRPLLAACNARQATGAPVAAGLVSVVVTLALGALLLKPLGVAGPALAASCAAWVNTACLILALRRGGIPVDTYPRSALLHAALACAACLPAWWLAGAGAGTAWAAPALHPAVRLALGVPLAAVLYLALSLCCHSRDARALLRVVRRKKTG</sequence>
<proteinExistence type="inferred from homology"/>
<dbReference type="KEGG" id="dvm:DvMF_2453"/>
<dbReference type="GO" id="GO:0008360">
    <property type="term" value="P:regulation of cell shape"/>
    <property type="evidence" value="ECO:0007669"/>
    <property type="project" value="UniProtKB-KW"/>
</dbReference>
<evidence type="ECO:0000256" key="1">
    <source>
        <dbReference type="ARBA" id="ARBA00004651"/>
    </source>
</evidence>
<dbReference type="GO" id="GO:0015648">
    <property type="term" value="F:lipid-linked peptidoglycan transporter activity"/>
    <property type="evidence" value="ECO:0007669"/>
    <property type="project" value="UniProtKB-UniRule"/>
</dbReference>
<dbReference type="UniPathway" id="UPA00219"/>
<comment type="function">
    <text evidence="8 10">Involved in peptidoglycan biosynthesis. Transports lipid-linked peptidoglycan precursors from the inner to the outer leaflet of the cytoplasmic membrane.</text>
</comment>
<evidence type="ECO:0000256" key="11">
    <source>
        <dbReference type="SAM" id="MobiDB-lite"/>
    </source>
</evidence>
<feature type="transmembrane region" description="Helical" evidence="10">
    <location>
        <begin position="463"/>
        <end position="482"/>
    </location>
</feature>
<gene>
    <name evidence="10" type="primary">murJ</name>
    <name evidence="12" type="ordered locus">DvMF_2453</name>
</gene>
<name>B8DMV4_NITV9</name>
<feature type="compositionally biased region" description="Low complexity" evidence="11">
    <location>
        <begin position="347"/>
        <end position="371"/>
    </location>
</feature>
<evidence type="ECO:0000256" key="3">
    <source>
        <dbReference type="ARBA" id="ARBA00022692"/>
    </source>
</evidence>
<dbReference type="PANTHER" id="PTHR47019:SF1">
    <property type="entry name" value="LIPID II FLIPPASE MURJ"/>
    <property type="match status" value="1"/>
</dbReference>
<comment type="subcellular location">
    <subcellularLocation>
        <location evidence="1 10">Cell membrane</location>
        <topology evidence="1 10">Multi-pass membrane protein</topology>
    </subcellularLocation>
</comment>
<feature type="transmembrane region" description="Helical" evidence="10">
    <location>
        <begin position="393"/>
        <end position="417"/>
    </location>
</feature>
<dbReference type="GO" id="GO:0009252">
    <property type="term" value="P:peptidoglycan biosynthetic process"/>
    <property type="evidence" value="ECO:0007669"/>
    <property type="project" value="UniProtKB-UniRule"/>
</dbReference>
<feature type="transmembrane region" description="Helical" evidence="10">
    <location>
        <begin position="226"/>
        <end position="248"/>
    </location>
</feature>
<evidence type="ECO:0000256" key="7">
    <source>
        <dbReference type="ARBA" id="ARBA00023136"/>
    </source>
</evidence>
<feature type="transmembrane region" description="Helical" evidence="10">
    <location>
        <begin position="124"/>
        <end position="150"/>
    </location>
</feature>
<dbReference type="GO" id="GO:0034204">
    <property type="term" value="P:lipid translocation"/>
    <property type="evidence" value="ECO:0007669"/>
    <property type="project" value="TreeGrafter"/>
</dbReference>
<evidence type="ECO:0000256" key="10">
    <source>
        <dbReference type="HAMAP-Rule" id="MF_02078"/>
    </source>
</evidence>
<dbReference type="GO" id="GO:0071555">
    <property type="term" value="P:cell wall organization"/>
    <property type="evidence" value="ECO:0007669"/>
    <property type="project" value="UniProtKB-KW"/>
</dbReference>
<keyword evidence="4 10" id="KW-0133">Cell shape</keyword>
<dbReference type="PRINTS" id="PR01806">
    <property type="entry name" value="VIRFACTRMVIN"/>
</dbReference>
<keyword evidence="7 10" id="KW-0472">Membrane</keyword>
<keyword evidence="2 10" id="KW-1003">Cell membrane</keyword>
<dbReference type="NCBIfam" id="TIGR01695">
    <property type="entry name" value="murJ_mviN"/>
    <property type="match status" value="1"/>
</dbReference>
<keyword evidence="5 10" id="KW-0573">Peptidoglycan synthesis</keyword>
<dbReference type="PANTHER" id="PTHR47019">
    <property type="entry name" value="LIPID II FLIPPASE MURJ"/>
    <property type="match status" value="1"/>
</dbReference>
<organism evidence="12">
    <name type="scientific">Nitratidesulfovibrio vulgaris (strain DSM 19637 / Miyazaki F)</name>
    <name type="common">Desulfovibrio vulgaris</name>
    <dbReference type="NCBI Taxonomy" id="883"/>
    <lineage>
        <taxon>Bacteria</taxon>
        <taxon>Pseudomonadati</taxon>
        <taxon>Thermodesulfobacteriota</taxon>
        <taxon>Desulfovibrionia</taxon>
        <taxon>Desulfovibrionales</taxon>
        <taxon>Desulfovibrionaceae</taxon>
        <taxon>Nitratidesulfovibrio</taxon>
    </lineage>
</organism>
<dbReference type="InterPro" id="IPR004268">
    <property type="entry name" value="MurJ"/>
</dbReference>
<reference evidence="12" key="1">
    <citation type="submission" date="2008-10" db="EMBL/GenBank/DDBJ databases">
        <title>Complete sequence of Desulfovibrio vulgaris str. 'Miyazaki F'.</title>
        <authorList>
            <person name="Lucas S."/>
            <person name="Copeland A."/>
            <person name="Lapidus A."/>
            <person name="Glavina del Rio T."/>
            <person name="Dalin E."/>
            <person name="Tice H."/>
            <person name="Bruce D."/>
            <person name="Goodwin L."/>
            <person name="Pitluck S."/>
            <person name="Sims D."/>
            <person name="Brettin T."/>
            <person name="Detter J.C."/>
            <person name="Han C."/>
            <person name="Larimer F."/>
            <person name="Land M."/>
            <person name="Hauser L."/>
            <person name="Kyrpides N."/>
            <person name="Mikhailova N."/>
            <person name="Hazen T.C."/>
            <person name="Richardson P."/>
        </authorList>
    </citation>
    <scope>NUCLEOTIDE SEQUENCE</scope>
    <source>
        <strain evidence="12">Miyazaki F</strain>
    </source>
</reference>
<dbReference type="HOGENOM" id="CLU_006797_5_0_7"/>
<dbReference type="HAMAP" id="MF_02078">
    <property type="entry name" value="MurJ_MviN"/>
    <property type="match status" value="1"/>
</dbReference>
<comment type="similarity">
    <text evidence="9 10">Belongs to the MurJ/MviN family.</text>
</comment>
<evidence type="ECO:0000256" key="9">
    <source>
        <dbReference type="ARBA" id="ARBA00061532"/>
    </source>
</evidence>
<feature type="region of interest" description="Disordered" evidence="11">
    <location>
        <begin position="1"/>
        <end position="41"/>
    </location>
</feature>
<comment type="pathway">
    <text evidence="10">Cell wall biogenesis; peptidoglycan biosynthesis.</text>
</comment>
<evidence type="ECO:0000256" key="4">
    <source>
        <dbReference type="ARBA" id="ARBA00022960"/>
    </source>
</evidence>
<feature type="transmembrane region" description="Helical" evidence="10">
    <location>
        <begin position="488"/>
        <end position="509"/>
    </location>
</feature>
<evidence type="ECO:0000256" key="8">
    <source>
        <dbReference type="ARBA" id="ARBA00060041"/>
    </source>
</evidence>
<dbReference type="InterPro" id="IPR051050">
    <property type="entry name" value="Lipid_II_flippase_MurJ/MviN"/>
</dbReference>
<keyword evidence="10" id="KW-0961">Cell wall biogenesis/degradation</keyword>
<dbReference type="GO" id="GO:0005886">
    <property type="term" value="C:plasma membrane"/>
    <property type="evidence" value="ECO:0007669"/>
    <property type="project" value="UniProtKB-SubCell"/>
</dbReference>
<feature type="compositionally biased region" description="Polar residues" evidence="11">
    <location>
        <begin position="30"/>
        <end position="41"/>
    </location>
</feature>
<evidence type="ECO:0000256" key="2">
    <source>
        <dbReference type="ARBA" id="ARBA00022475"/>
    </source>
</evidence>
<comment type="caution">
    <text evidence="10">Lacks conserved residue(s) required for the propagation of feature annotation.</text>
</comment>
<feature type="compositionally biased region" description="Low complexity" evidence="11">
    <location>
        <begin position="1"/>
        <end position="18"/>
    </location>
</feature>